<reference evidence="2 3" key="1">
    <citation type="submission" date="2018-08" db="EMBL/GenBank/DDBJ databases">
        <title>A genome reference for cultivated species of the human gut microbiota.</title>
        <authorList>
            <person name="Zou Y."/>
            <person name="Xue W."/>
            <person name="Luo G."/>
        </authorList>
    </citation>
    <scope>NUCLEOTIDE SEQUENCE [LARGE SCALE GENOMIC DNA]</scope>
    <source>
        <strain evidence="2 3">AM37-5</strain>
    </source>
</reference>
<dbReference type="PROSITE" id="PS50943">
    <property type="entry name" value="HTH_CROC1"/>
    <property type="match status" value="1"/>
</dbReference>
<dbReference type="EMBL" id="QSHK01000002">
    <property type="protein sequence ID" value="RHC09656.1"/>
    <property type="molecule type" value="Genomic_DNA"/>
</dbReference>
<comment type="caution">
    <text evidence="2">The sequence shown here is derived from an EMBL/GenBank/DDBJ whole genome shotgun (WGS) entry which is preliminary data.</text>
</comment>
<evidence type="ECO:0000313" key="2">
    <source>
        <dbReference type="EMBL" id="RHC09656.1"/>
    </source>
</evidence>
<dbReference type="Proteomes" id="UP000284742">
    <property type="component" value="Unassembled WGS sequence"/>
</dbReference>
<gene>
    <name evidence="2" type="ORF">DW860_04785</name>
</gene>
<dbReference type="CDD" id="cd00093">
    <property type="entry name" value="HTH_XRE"/>
    <property type="match status" value="1"/>
</dbReference>
<dbReference type="SUPFAM" id="SSF47413">
    <property type="entry name" value="lambda repressor-like DNA-binding domains"/>
    <property type="match status" value="1"/>
</dbReference>
<dbReference type="SMART" id="SM00530">
    <property type="entry name" value="HTH_XRE"/>
    <property type="match status" value="1"/>
</dbReference>
<evidence type="ECO:0000259" key="1">
    <source>
        <dbReference type="PROSITE" id="PS50943"/>
    </source>
</evidence>
<organism evidence="2 3">
    <name type="scientific">Dorea formicigenerans</name>
    <dbReference type="NCBI Taxonomy" id="39486"/>
    <lineage>
        <taxon>Bacteria</taxon>
        <taxon>Bacillati</taxon>
        <taxon>Bacillota</taxon>
        <taxon>Clostridia</taxon>
        <taxon>Lachnospirales</taxon>
        <taxon>Lachnospiraceae</taxon>
        <taxon>Dorea</taxon>
    </lineage>
</organism>
<accession>A0A413YML3</accession>
<feature type="domain" description="HTH cro/C1-type" evidence="1">
    <location>
        <begin position="25"/>
        <end position="70"/>
    </location>
</feature>
<dbReference type="InterPro" id="IPR010982">
    <property type="entry name" value="Lambda_DNA-bd_dom_sf"/>
</dbReference>
<dbReference type="InterPro" id="IPR001387">
    <property type="entry name" value="Cro/C1-type_HTH"/>
</dbReference>
<dbReference type="GO" id="GO:0003677">
    <property type="term" value="F:DNA binding"/>
    <property type="evidence" value="ECO:0007669"/>
    <property type="project" value="InterPro"/>
</dbReference>
<sequence length="113" mass="13043">MDKRCDNGSEKVWEESEREAAGLSLSRQDVSEICNMHEGYVKQIETGSKLPALPLLLKICETLHTSPNYLFEFSEDKDVQDVLELLYTLTPDQLKAVKHMISSYLEFKEKMEE</sequence>
<name>A0A413YML3_9FIRM</name>
<evidence type="ECO:0000313" key="3">
    <source>
        <dbReference type="Proteomes" id="UP000284742"/>
    </source>
</evidence>
<dbReference type="AlphaFoldDB" id="A0A413YML3"/>
<dbReference type="Pfam" id="PF01381">
    <property type="entry name" value="HTH_3"/>
    <property type="match status" value="1"/>
</dbReference>
<dbReference type="Gene3D" id="1.10.260.40">
    <property type="entry name" value="lambda repressor-like DNA-binding domains"/>
    <property type="match status" value="1"/>
</dbReference>
<proteinExistence type="predicted"/>
<dbReference type="RefSeq" id="WP_117640215.1">
    <property type="nucleotide sequence ID" value="NZ_QSHK01000002.1"/>
</dbReference>
<protein>
    <submittedName>
        <fullName evidence="2">XRE family transcriptional regulator</fullName>
    </submittedName>
</protein>